<dbReference type="InterPro" id="IPR032816">
    <property type="entry name" value="VTT_dom"/>
</dbReference>
<dbReference type="PANTHER" id="PTHR12677:SF59">
    <property type="entry name" value="GOLGI APPARATUS MEMBRANE PROTEIN TVP38-RELATED"/>
    <property type="match status" value="1"/>
</dbReference>
<comment type="similarity">
    <text evidence="6">Belongs to the TVP38/TMEM64 family.</text>
</comment>
<evidence type="ECO:0000256" key="2">
    <source>
        <dbReference type="ARBA" id="ARBA00022475"/>
    </source>
</evidence>
<dbReference type="GO" id="GO:0005886">
    <property type="term" value="C:plasma membrane"/>
    <property type="evidence" value="ECO:0007669"/>
    <property type="project" value="UniProtKB-SubCell"/>
</dbReference>
<evidence type="ECO:0000313" key="8">
    <source>
        <dbReference type="EMBL" id="GIM45300.1"/>
    </source>
</evidence>
<evidence type="ECO:0000256" key="3">
    <source>
        <dbReference type="ARBA" id="ARBA00022692"/>
    </source>
</evidence>
<evidence type="ECO:0000256" key="5">
    <source>
        <dbReference type="ARBA" id="ARBA00023136"/>
    </source>
</evidence>
<accession>A0AAV4LC16</accession>
<reference evidence="8" key="1">
    <citation type="journal article" date="2023" name="Int. J. Syst. Evol. Microbiol.">
        <title>Collibacillus ludicampi gen. nov., sp. nov., a new soil bacterium of the family Alicyclobacillaceae.</title>
        <authorList>
            <person name="Jojima T."/>
            <person name="Ioku Y."/>
            <person name="Fukuta Y."/>
            <person name="Shirasaka N."/>
            <person name="Matsumura Y."/>
            <person name="Mori M."/>
        </authorList>
    </citation>
    <scope>NUCLEOTIDE SEQUENCE</scope>
    <source>
        <strain evidence="8">TP075</strain>
    </source>
</reference>
<name>A0AAV4LC16_9BACL</name>
<keyword evidence="3 6" id="KW-0812">Transmembrane</keyword>
<feature type="transmembrane region" description="Helical" evidence="6">
    <location>
        <begin position="157"/>
        <end position="178"/>
    </location>
</feature>
<evidence type="ECO:0000259" key="7">
    <source>
        <dbReference type="Pfam" id="PF09335"/>
    </source>
</evidence>
<proteinExistence type="inferred from homology"/>
<dbReference type="EMBL" id="BOQE01000001">
    <property type="protein sequence ID" value="GIM45300.1"/>
    <property type="molecule type" value="Genomic_DNA"/>
</dbReference>
<organism evidence="8 9">
    <name type="scientific">Collibacillus ludicampi</name>
    <dbReference type="NCBI Taxonomy" id="2771369"/>
    <lineage>
        <taxon>Bacteria</taxon>
        <taxon>Bacillati</taxon>
        <taxon>Bacillota</taxon>
        <taxon>Bacilli</taxon>
        <taxon>Bacillales</taxon>
        <taxon>Alicyclobacillaceae</taxon>
        <taxon>Collibacillus</taxon>
    </lineage>
</organism>
<dbReference type="Proteomes" id="UP001057291">
    <property type="component" value="Unassembled WGS sequence"/>
</dbReference>
<feature type="domain" description="VTT" evidence="7">
    <location>
        <begin position="61"/>
        <end position="171"/>
    </location>
</feature>
<comment type="subcellular location">
    <subcellularLocation>
        <location evidence="1 6">Cell membrane</location>
        <topology evidence="1 6">Multi-pass membrane protein</topology>
    </subcellularLocation>
</comment>
<dbReference type="InterPro" id="IPR015414">
    <property type="entry name" value="TMEM64"/>
</dbReference>
<dbReference type="PANTHER" id="PTHR12677">
    <property type="entry name" value="GOLGI APPARATUS MEMBRANE PROTEIN TVP38-RELATED"/>
    <property type="match status" value="1"/>
</dbReference>
<keyword evidence="9" id="KW-1185">Reference proteome</keyword>
<evidence type="ECO:0000256" key="1">
    <source>
        <dbReference type="ARBA" id="ARBA00004651"/>
    </source>
</evidence>
<dbReference type="RefSeq" id="WP_282198514.1">
    <property type="nucleotide sequence ID" value="NZ_BOQE01000001.1"/>
</dbReference>
<evidence type="ECO:0000256" key="4">
    <source>
        <dbReference type="ARBA" id="ARBA00022989"/>
    </source>
</evidence>
<keyword evidence="4 6" id="KW-1133">Transmembrane helix</keyword>
<feature type="transmembrane region" description="Helical" evidence="6">
    <location>
        <begin position="38"/>
        <end position="56"/>
    </location>
</feature>
<feature type="transmembrane region" description="Helical" evidence="6">
    <location>
        <begin position="76"/>
        <end position="98"/>
    </location>
</feature>
<sequence length="211" mass="24041">MSIKNVKTIVGTTLAGVLVVIYIYYLRTGQIQLLLETIRHFGFWGVLLGIFVQTVVNILPVPGEFITIFLMEIYGVWWGTFYSWIAGIVGAIAALYITRWMARPIVERIASSYIQKVNTWIQDRETFGLLSLRFIPLVPYHLLNYAAGVLRVRLWPFLWTTALGILPFHLAVGGMYAGFRYGTLVWGIIGGLLFILLILFGYFIRAKETKK</sequence>
<protein>
    <recommendedName>
        <fullName evidence="6">TVP38/TMEM64 family membrane protein</fullName>
    </recommendedName>
</protein>
<keyword evidence="2 6" id="KW-1003">Cell membrane</keyword>
<gene>
    <name evidence="8" type="ORF">DNHGIG_08490</name>
</gene>
<dbReference type="AlphaFoldDB" id="A0AAV4LC16"/>
<comment type="caution">
    <text evidence="8">The sequence shown here is derived from an EMBL/GenBank/DDBJ whole genome shotgun (WGS) entry which is preliminary data.</text>
</comment>
<feature type="transmembrane region" description="Helical" evidence="6">
    <location>
        <begin position="6"/>
        <end position="26"/>
    </location>
</feature>
<dbReference type="Pfam" id="PF09335">
    <property type="entry name" value="VTT_dom"/>
    <property type="match status" value="1"/>
</dbReference>
<evidence type="ECO:0000256" key="6">
    <source>
        <dbReference type="RuleBase" id="RU366058"/>
    </source>
</evidence>
<evidence type="ECO:0000313" key="9">
    <source>
        <dbReference type="Proteomes" id="UP001057291"/>
    </source>
</evidence>
<keyword evidence="5 6" id="KW-0472">Membrane</keyword>
<feature type="transmembrane region" description="Helical" evidence="6">
    <location>
        <begin position="184"/>
        <end position="204"/>
    </location>
</feature>